<protein>
    <recommendedName>
        <fullName evidence="2">arginine deiminase</fullName>
        <ecNumber evidence="2">3.5.3.6</ecNumber>
    </recommendedName>
</protein>
<dbReference type="STRING" id="1888892.BFL28_04605"/>
<comment type="caution">
    <text evidence="4">The sequence shown here is derived from an EMBL/GenBank/DDBJ whole genome shotgun (WGS) entry which is preliminary data.</text>
</comment>
<evidence type="ECO:0000313" key="4">
    <source>
        <dbReference type="EMBL" id="ODP36597.1"/>
    </source>
</evidence>
<comment type="pathway">
    <text evidence="1">Amino-acid degradation; L-arginine degradation via ADI pathway; carbamoyl phosphate from L-arginine: step 1/2.</text>
</comment>
<organism evidence="4 5">
    <name type="scientific">Sphingomonas turrisvirgatae</name>
    <dbReference type="NCBI Taxonomy" id="1888892"/>
    <lineage>
        <taxon>Bacteria</taxon>
        <taxon>Pseudomonadati</taxon>
        <taxon>Pseudomonadota</taxon>
        <taxon>Alphaproteobacteria</taxon>
        <taxon>Sphingomonadales</taxon>
        <taxon>Sphingomonadaceae</taxon>
        <taxon>Sphingomonas</taxon>
    </lineage>
</organism>
<name>A0A1E3LS65_9SPHN</name>
<dbReference type="OrthoDB" id="9807502at2"/>
<dbReference type="EC" id="3.5.3.6" evidence="2"/>
<dbReference type="RefSeq" id="WP_069321531.1">
    <property type="nucleotide sequence ID" value="NZ_MDDS01000057.1"/>
</dbReference>
<dbReference type="SUPFAM" id="SSF55909">
    <property type="entry name" value="Pentein"/>
    <property type="match status" value="1"/>
</dbReference>
<dbReference type="Proteomes" id="UP000094487">
    <property type="component" value="Unassembled WGS sequence"/>
</dbReference>
<proteinExistence type="predicted"/>
<comment type="catalytic activity">
    <reaction evidence="3">
        <text>L-arginine + H2O = L-citrulline + NH4(+)</text>
        <dbReference type="Rhea" id="RHEA:19597"/>
        <dbReference type="ChEBI" id="CHEBI:15377"/>
        <dbReference type="ChEBI" id="CHEBI:28938"/>
        <dbReference type="ChEBI" id="CHEBI:32682"/>
        <dbReference type="ChEBI" id="CHEBI:57743"/>
        <dbReference type="EC" id="3.5.3.6"/>
    </reaction>
</comment>
<accession>A0A1E3LS65</accession>
<dbReference type="AlphaFoldDB" id="A0A1E3LS65"/>
<dbReference type="GO" id="GO:0019546">
    <property type="term" value="P:L-arginine deiminase pathway"/>
    <property type="evidence" value="ECO:0007669"/>
    <property type="project" value="TreeGrafter"/>
</dbReference>
<reference evidence="4 5" key="1">
    <citation type="submission" date="2016-08" db="EMBL/GenBank/DDBJ databases">
        <title>Draft genome of the agarase producing Sphingomonas sp. MCT13.</title>
        <authorList>
            <person name="D'Andrea M.M."/>
            <person name="Rossolini G.M."/>
            <person name="Thaller M.C."/>
        </authorList>
    </citation>
    <scope>NUCLEOTIDE SEQUENCE [LARGE SCALE GENOMIC DNA]</scope>
    <source>
        <strain evidence="4 5">MCT13</strain>
    </source>
</reference>
<evidence type="ECO:0000313" key="5">
    <source>
        <dbReference type="Proteomes" id="UP000094487"/>
    </source>
</evidence>
<dbReference type="GO" id="GO:0016990">
    <property type="term" value="F:arginine deiminase activity"/>
    <property type="evidence" value="ECO:0007669"/>
    <property type="project" value="UniProtKB-EC"/>
</dbReference>
<dbReference type="PANTHER" id="PTHR47271:SF2">
    <property type="entry name" value="ARGININE DEIMINASE"/>
    <property type="match status" value="1"/>
</dbReference>
<dbReference type="EMBL" id="MDDS01000057">
    <property type="protein sequence ID" value="ODP36597.1"/>
    <property type="molecule type" value="Genomic_DNA"/>
</dbReference>
<sequence length="302" mass="32355">MKLDFLQHLSGGLDRPVPARWRVVGETKRLTDVMLSSPLHLAPVPCCAATIDSLAGGFETDIGLALDQHRRVRGALEALGVRCHMLPPVPGLPDLCFTRDSVVTTPWGPLILNPALPHRQSEADHAEHFLRSIGAWPVARIRDGTIEGGDVCIAREGLLIVGQSGVRTTRAGVAALAALFERQGWEVLVSPFDPQHLHLDTIFCMLDEHRALACIDALDPAFVAQVRARGIELLPVELAEAKALGCNVVSIDGTTILISDAQPRLRVMLADAGFDPVPLPISQFSACGGGLHCLTMPLARAG</sequence>
<gene>
    <name evidence="4" type="ORF">BFL28_04605</name>
</gene>
<dbReference type="Gene3D" id="3.75.10.10">
    <property type="entry name" value="L-arginine/glycine Amidinotransferase, Chain A"/>
    <property type="match status" value="1"/>
</dbReference>
<dbReference type="PANTHER" id="PTHR47271">
    <property type="entry name" value="ARGININE DEIMINASE"/>
    <property type="match status" value="1"/>
</dbReference>
<dbReference type="Pfam" id="PF19420">
    <property type="entry name" value="DDAH_eukar"/>
    <property type="match status" value="1"/>
</dbReference>
<evidence type="ECO:0000256" key="2">
    <source>
        <dbReference type="ARBA" id="ARBA00012171"/>
    </source>
</evidence>
<keyword evidence="5" id="KW-1185">Reference proteome</keyword>
<evidence type="ECO:0000256" key="1">
    <source>
        <dbReference type="ARBA" id="ARBA00005213"/>
    </source>
</evidence>
<evidence type="ECO:0000256" key="3">
    <source>
        <dbReference type="ARBA" id="ARBA00049429"/>
    </source>
</evidence>